<name>A0A1F6AGW0_9BACT</name>
<dbReference type="AlphaFoldDB" id="A0A1F6AGW0"/>
<gene>
    <name evidence="1" type="ORF">A3A79_01370</name>
</gene>
<organism evidence="1 2">
    <name type="scientific">Candidatus Gottesmanbacteria bacterium RIFCSPLOWO2_01_FULL_43_11b</name>
    <dbReference type="NCBI Taxonomy" id="1798392"/>
    <lineage>
        <taxon>Bacteria</taxon>
        <taxon>Candidatus Gottesmaniibacteriota</taxon>
    </lineage>
</organism>
<dbReference type="SUPFAM" id="SSF51182">
    <property type="entry name" value="RmlC-like cupins"/>
    <property type="match status" value="1"/>
</dbReference>
<dbReference type="InterPro" id="IPR011051">
    <property type="entry name" value="RmlC_Cupin_sf"/>
</dbReference>
<dbReference type="InterPro" id="IPR014710">
    <property type="entry name" value="RmlC-like_jellyroll"/>
</dbReference>
<reference evidence="1 2" key="1">
    <citation type="journal article" date="2016" name="Nat. Commun.">
        <title>Thousands of microbial genomes shed light on interconnected biogeochemical processes in an aquifer system.</title>
        <authorList>
            <person name="Anantharaman K."/>
            <person name="Brown C.T."/>
            <person name="Hug L.A."/>
            <person name="Sharon I."/>
            <person name="Castelle C.J."/>
            <person name="Probst A.J."/>
            <person name="Thomas B.C."/>
            <person name="Singh A."/>
            <person name="Wilkins M.J."/>
            <person name="Karaoz U."/>
            <person name="Brodie E.L."/>
            <person name="Williams K.H."/>
            <person name="Hubbard S.S."/>
            <person name="Banfield J.F."/>
        </authorList>
    </citation>
    <scope>NUCLEOTIDE SEQUENCE [LARGE SCALE GENOMIC DNA]</scope>
</reference>
<evidence type="ECO:0000313" key="1">
    <source>
        <dbReference type="EMBL" id="OGG23836.1"/>
    </source>
</evidence>
<comment type="caution">
    <text evidence="1">The sequence shown here is derived from an EMBL/GenBank/DDBJ whole genome shotgun (WGS) entry which is preliminary data.</text>
</comment>
<sequence>MKPGGVENKHFHNGIEIVLVLKGNCQTHKQGHGYMYRKGQIHEVINDSKNELIFICLTIPAESQKNTHYISSI</sequence>
<accession>A0A1F6AGW0</accession>
<proteinExistence type="predicted"/>
<dbReference type="EMBL" id="MFJV01000001">
    <property type="protein sequence ID" value="OGG23836.1"/>
    <property type="molecule type" value="Genomic_DNA"/>
</dbReference>
<evidence type="ECO:0008006" key="3">
    <source>
        <dbReference type="Google" id="ProtNLM"/>
    </source>
</evidence>
<protein>
    <recommendedName>
        <fullName evidence="3">Cupin 2 conserved barrel domain-containing protein</fullName>
    </recommendedName>
</protein>
<dbReference type="Gene3D" id="2.60.120.10">
    <property type="entry name" value="Jelly Rolls"/>
    <property type="match status" value="1"/>
</dbReference>
<evidence type="ECO:0000313" key="2">
    <source>
        <dbReference type="Proteomes" id="UP000178759"/>
    </source>
</evidence>
<dbReference type="Proteomes" id="UP000178759">
    <property type="component" value="Unassembled WGS sequence"/>
</dbReference>
<dbReference type="STRING" id="1798392.A3A79_01370"/>